<sequence>MLGSLDEVVFDCAEPAALVRFWQQVLGGSAPTDRSPDWSYFDSPTGLRIAFQRVPEGKNAKNRVHLDVAVDDVPEATDAAERLGAARQGPVHSDAVGTFQVLLDPEGNEWCVVKAG</sequence>
<dbReference type="Gene3D" id="3.10.180.10">
    <property type="entry name" value="2,3-Dihydroxybiphenyl 1,2-Dioxygenase, domain 1"/>
    <property type="match status" value="1"/>
</dbReference>
<reference evidence="2" key="1">
    <citation type="submission" date="2022-08" db="EMBL/GenBank/DDBJ databases">
        <authorList>
            <person name="Deng Y."/>
            <person name="Han X.-F."/>
            <person name="Zhang Y.-Q."/>
        </authorList>
    </citation>
    <scope>NUCLEOTIDE SEQUENCE</scope>
    <source>
        <strain evidence="2">CPCC 205763</strain>
    </source>
</reference>
<proteinExistence type="predicted"/>
<evidence type="ECO:0000313" key="3">
    <source>
        <dbReference type="Proteomes" id="UP001165584"/>
    </source>
</evidence>
<dbReference type="InterPro" id="IPR041581">
    <property type="entry name" value="Glyoxalase_6"/>
</dbReference>
<dbReference type="InterPro" id="IPR029068">
    <property type="entry name" value="Glyas_Bleomycin-R_OHBP_Dase"/>
</dbReference>
<dbReference type="PROSITE" id="PS51819">
    <property type="entry name" value="VOC"/>
    <property type="match status" value="1"/>
</dbReference>
<evidence type="ECO:0000313" key="2">
    <source>
        <dbReference type="EMBL" id="MCS5719407.1"/>
    </source>
</evidence>
<dbReference type="Proteomes" id="UP001165584">
    <property type="component" value="Unassembled WGS sequence"/>
</dbReference>
<dbReference type="CDD" id="cd06587">
    <property type="entry name" value="VOC"/>
    <property type="match status" value="1"/>
</dbReference>
<dbReference type="RefSeq" id="WP_259508901.1">
    <property type="nucleotide sequence ID" value="NZ_JANLCM010000002.1"/>
</dbReference>
<evidence type="ECO:0000259" key="1">
    <source>
        <dbReference type="PROSITE" id="PS51819"/>
    </source>
</evidence>
<name>A0ABT2GT56_9MICO</name>
<dbReference type="PANTHER" id="PTHR35908">
    <property type="entry name" value="HYPOTHETICAL FUSION PROTEIN"/>
    <property type="match status" value="1"/>
</dbReference>
<feature type="domain" description="VOC" evidence="1">
    <location>
        <begin position="4"/>
        <end position="115"/>
    </location>
</feature>
<gene>
    <name evidence="2" type="ORF">N1027_14815</name>
</gene>
<keyword evidence="3" id="KW-1185">Reference proteome</keyword>
<comment type="caution">
    <text evidence="2">The sequence shown here is derived from an EMBL/GenBank/DDBJ whole genome shotgun (WGS) entry which is preliminary data.</text>
</comment>
<accession>A0ABT2GT56</accession>
<dbReference type="PANTHER" id="PTHR35908:SF1">
    <property type="entry name" value="CONSERVED PROTEIN"/>
    <property type="match status" value="1"/>
</dbReference>
<organism evidence="2 3">
    <name type="scientific">Herbiconiux aconitum</name>
    <dbReference type="NCBI Taxonomy" id="2970913"/>
    <lineage>
        <taxon>Bacteria</taxon>
        <taxon>Bacillati</taxon>
        <taxon>Actinomycetota</taxon>
        <taxon>Actinomycetes</taxon>
        <taxon>Micrococcales</taxon>
        <taxon>Microbacteriaceae</taxon>
        <taxon>Herbiconiux</taxon>
    </lineage>
</organism>
<dbReference type="InterPro" id="IPR037523">
    <property type="entry name" value="VOC_core"/>
</dbReference>
<dbReference type="SUPFAM" id="SSF54593">
    <property type="entry name" value="Glyoxalase/Bleomycin resistance protein/Dihydroxybiphenyl dioxygenase"/>
    <property type="match status" value="1"/>
</dbReference>
<dbReference type="Pfam" id="PF18029">
    <property type="entry name" value="Glyoxalase_6"/>
    <property type="match status" value="1"/>
</dbReference>
<dbReference type="EMBL" id="JANLCM010000002">
    <property type="protein sequence ID" value="MCS5719407.1"/>
    <property type="molecule type" value="Genomic_DNA"/>
</dbReference>
<protein>
    <recommendedName>
        <fullName evidence="1">VOC domain-containing protein</fullName>
    </recommendedName>
</protein>